<dbReference type="Proteomes" id="UP000006729">
    <property type="component" value="Chromosome 9"/>
</dbReference>
<gene>
    <name evidence="1" type="ORF">POPTR_009G057000</name>
</gene>
<reference evidence="1 2" key="1">
    <citation type="journal article" date="2006" name="Science">
        <title>The genome of black cottonwood, Populus trichocarpa (Torr. &amp; Gray).</title>
        <authorList>
            <person name="Tuskan G.A."/>
            <person name="Difazio S."/>
            <person name="Jansson S."/>
            <person name="Bohlmann J."/>
            <person name="Grigoriev I."/>
            <person name="Hellsten U."/>
            <person name="Putnam N."/>
            <person name="Ralph S."/>
            <person name="Rombauts S."/>
            <person name="Salamov A."/>
            <person name="Schein J."/>
            <person name="Sterck L."/>
            <person name="Aerts A."/>
            <person name="Bhalerao R.R."/>
            <person name="Bhalerao R.P."/>
            <person name="Blaudez D."/>
            <person name="Boerjan W."/>
            <person name="Brun A."/>
            <person name="Brunner A."/>
            <person name="Busov V."/>
            <person name="Campbell M."/>
            <person name="Carlson J."/>
            <person name="Chalot M."/>
            <person name="Chapman J."/>
            <person name="Chen G.L."/>
            <person name="Cooper D."/>
            <person name="Coutinho P.M."/>
            <person name="Couturier J."/>
            <person name="Covert S."/>
            <person name="Cronk Q."/>
            <person name="Cunningham R."/>
            <person name="Davis J."/>
            <person name="Degroeve S."/>
            <person name="Dejardin A."/>
            <person name="Depamphilis C."/>
            <person name="Detter J."/>
            <person name="Dirks B."/>
            <person name="Dubchak I."/>
            <person name="Duplessis S."/>
            <person name="Ehlting J."/>
            <person name="Ellis B."/>
            <person name="Gendler K."/>
            <person name="Goodstein D."/>
            <person name="Gribskov M."/>
            <person name="Grimwood J."/>
            <person name="Groover A."/>
            <person name="Gunter L."/>
            <person name="Hamberger B."/>
            <person name="Heinze B."/>
            <person name="Helariutta Y."/>
            <person name="Henrissat B."/>
            <person name="Holligan D."/>
            <person name="Holt R."/>
            <person name="Huang W."/>
            <person name="Islam-Faridi N."/>
            <person name="Jones S."/>
            <person name="Jones-Rhoades M."/>
            <person name="Jorgensen R."/>
            <person name="Joshi C."/>
            <person name="Kangasjarvi J."/>
            <person name="Karlsson J."/>
            <person name="Kelleher C."/>
            <person name="Kirkpatrick R."/>
            <person name="Kirst M."/>
            <person name="Kohler A."/>
            <person name="Kalluri U."/>
            <person name="Larimer F."/>
            <person name="Leebens-Mack J."/>
            <person name="Leple J.C."/>
            <person name="Locascio P."/>
            <person name="Lou Y."/>
            <person name="Lucas S."/>
            <person name="Martin F."/>
            <person name="Montanini B."/>
            <person name="Napoli C."/>
            <person name="Nelson D.R."/>
            <person name="Nelson C."/>
            <person name="Nieminen K."/>
            <person name="Nilsson O."/>
            <person name="Pereda V."/>
            <person name="Peter G."/>
            <person name="Philippe R."/>
            <person name="Pilate G."/>
            <person name="Poliakov A."/>
            <person name="Razumovskaya J."/>
            <person name="Richardson P."/>
            <person name="Rinaldi C."/>
            <person name="Ritland K."/>
            <person name="Rouze P."/>
            <person name="Ryaboy D."/>
            <person name="Schmutz J."/>
            <person name="Schrader J."/>
            <person name="Segerman B."/>
            <person name="Shin H."/>
            <person name="Siddiqui A."/>
            <person name="Sterky F."/>
            <person name="Terry A."/>
            <person name="Tsai C.J."/>
            <person name="Uberbacher E."/>
            <person name="Unneberg P."/>
            <person name="Vahala J."/>
            <person name="Wall K."/>
            <person name="Wessler S."/>
            <person name="Yang G."/>
            <person name="Yin T."/>
            <person name="Douglas C."/>
            <person name="Marra M."/>
            <person name="Sandberg G."/>
            <person name="Van de Peer Y."/>
            <person name="Rokhsar D."/>
        </authorList>
    </citation>
    <scope>NUCLEOTIDE SEQUENCE [LARGE SCALE GENOMIC DNA]</scope>
    <source>
        <strain evidence="2">cv. Nisqually</strain>
    </source>
</reference>
<dbReference type="InParanoid" id="A0A2K1Z3E1"/>
<keyword evidence="2" id="KW-1185">Reference proteome</keyword>
<evidence type="ECO:0000313" key="2">
    <source>
        <dbReference type="Proteomes" id="UP000006729"/>
    </source>
</evidence>
<organism evidence="1 2">
    <name type="scientific">Populus trichocarpa</name>
    <name type="common">Western balsam poplar</name>
    <name type="synonym">Populus balsamifera subsp. trichocarpa</name>
    <dbReference type="NCBI Taxonomy" id="3694"/>
    <lineage>
        <taxon>Eukaryota</taxon>
        <taxon>Viridiplantae</taxon>
        <taxon>Streptophyta</taxon>
        <taxon>Embryophyta</taxon>
        <taxon>Tracheophyta</taxon>
        <taxon>Spermatophyta</taxon>
        <taxon>Magnoliopsida</taxon>
        <taxon>eudicotyledons</taxon>
        <taxon>Gunneridae</taxon>
        <taxon>Pentapetalae</taxon>
        <taxon>rosids</taxon>
        <taxon>fabids</taxon>
        <taxon>Malpighiales</taxon>
        <taxon>Salicaceae</taxon>
        <taxon>Saliceae</taxon>
        <taxon>Populus</taxon>
    </lineage>
</organism>
<dbReference type="AlphaFoldDB" id="A0A2K1Z3E1"/>
<accession>A0A2K1Z3E1</accession>
<sequence>MIQIFYILSMETFATPSAGVVGGGGSTGGGGDGNDAAGDAGSRKRNEAILALAETAAELERSRENFSKELEGWPVLQGCQQLMLFSRLSFNISYQWNFFFFLTRMSVQLTHISTNSMDSEVNDHINLQ</sequence>
<dbReference type="EMBL" id="CM009298">
    <property type="protein sequence ID" value="PNT19793.1"/>
    <property type="molecule type" value="Genomic_DNA"/>
</dbReference>
<name>A0A2K1Z3E1_POPTR</name>
<protein>
    <submittedName>
        <fullName evidence="1">Uncharacterized protein</fullName>
    </submittedName>
</protein>
<proteinExistence type="predicted"/>
<evidence type="ECO:0000313" key="1">
    <source>
        <dbReference type="EMBL" id="PNT19793.1"/>
    </source>
</evidence>